<dbReference type="GeneID" id="24907681"/>
<keyword evidence="2 5" id="KW-0812">Transmembrane</keyword>
<dbReference type="STRING" id="582419.TES1_0384"/>
<dbReference type="Pfam" id="PF09685">
    <property type="entry name" value="MamF_MmsF"/>
    <property type="match status" value="1"/>
</dbReference>
<keyword evidence="4 5" id="KW-0472">Membrane</keyword>
<accession>W0I5U7</accession>
<feature type="transmembrane region" description="Helical" evidence="5">
    <location>
        <begin position="78"/>
        <end position="96"/>
    </location>
</feature>
<evidence type="ECO:0000256" key="1">
    <source>
        <dbReference type="ARBA" id="ARBA00004141"/>
    </source>
</evidence>
<evidence type="ECO:0000256" key="5">
    <source>
        <dbReference type="SAM" id="Phobius"/>
    </source>
</evidence>
<evidence type="ECO:0000313" key="7">
    <source>
        <dbReference type="Proteomes" id="UP000019027"/>
    </source>
</evidence>
<dbReference type="AlphaFoldDB" id="W0I5U7"/>
<feature type="transmembrane region" description="Helical" evidence="5">
    <location>
        <begin position="24"/>
        <end position="41"/>
    </location>
</feature>
<evidence type="ECO:0000256" key="3">
    <source>
        <dbReference type="ARBA" id="ARBA00022989"/>
    </source>
</evidence>
<dbReference type="RefSeq" id="WP_051408156.1">
    <property type="nucleotide sequence ID" value="NZ_CP006965.1"/>
</dbReference>
<reference evidence="6 7" key="1">
    <citation type="journal article" date="2014" name="Int. J. Syst. Evol. Microbiol.">
        <title>Thermococcus paralvinellae sp. nov. and Thermococcus cleftensis sp. nov. of hyperthermophilic heterotrophs from deep-sea hydrothermal vents.</title>
        <authorList>
            <person name="Hensley S.A."/>
            <person name="Jung J.H."/>
            <person name="Park C.S."/>
            <person name="Holden J.F."/>
        </authorList>
    </citation>
    <scope>NUCLEOTIDE SEQUENCE [LARGE SCALE GENOMIC DNA]</scope>
    <source>
        <strain evidence="6 7">ES1</strain>
    </source>
</reference>
<dbReference type="InterPro" id="IPR019109">
    <property type="entry name" value="MamF_MmsF"/>
</dbReference>
<evidence type="ECO:0000256" key="2">
    <source>
        <dbReference type="ARBA" id="ARBA00022692"/>
    </source>
</evidence>
<dbReference type="KEGG" id="ths:TES1_0384"/>
<gene>
    <name evidence="6" type="ORF">TES1_0384</name>
</gene>
<dbReference type="HOGENOM" id="CLU_095018_3_0_2"/>
<comment type="subcellular location">
    <subcellularLocation>
        <location evidence="1">Membrane</location>
        <topology evidence="1">Multi-pass membrane protein</topology>
    </subcellularLocation>
</comment>
<keyword evidence="3 5" id="KW-1133">Transmembrane helix</keyword>
<dbReference type="GO" id="GO:0016020">
    <property type="term" value="C:membrane"/>
    <property type="evidence" value="ECO:0007669"/>
    <property type="project" value="UniProtKB-SubCell"/>
</dbReference>
<keyword evidence="7" id="KW-1185">Reference proteome</keyword>
<dbReference type="PANTHER" id="PTHR36460:SF1">
    <property type="entry name" value="UPF0132 DOMAIN PROTEIN (AFU_ORTHOLOGUE AFUA_3G10255)"/>
    <property type="match status" value="1"/>
</dbReference>
<protein>
    <submittedName>
        <fullName evidence="6">Uncharacterized protein</fullName>
    </submittedName>
</protein>
<dbReference type="OrthoDB" id="329551at2157"/>
<evidence type="ECO:0000256" key="4">
    <source>
        <dbReference type="ARBA" id="ARBA00023136"/>
    </source>
</evidence>
<dbReference type="EMBL" id="CP006965">
    <property type="protein sequence ID" value="AHF79778.1"/>
    <property type="molecule type" value="Genomic_DNA"/>
</dbReference>
<name>W0I5U7_9EURY</name>
<dbReference type="Proteomes" id="UP000019027">
    <property type="component" value="Chromosome"/>
</dbReference>
<sequence>MENNENGVIKKSETSLGLEENVEAALAYVLGFLTGIIFLLLEKESEFVRFHAMQSTITFLGIFIIQRILAFIPFLGGILAMLLGLVGLVLWILGIVKAYQGEYYKFPIVGSIAENQVKR</sequence>
<organism evidence="6 7">
    <name type="scientific">Thermococcus paralvinellae</name>
    <dbReference type="NCBI Taxonomy" id="582419"/>
    <lineage>
        <taxon>Archaea</taxon>
        <taxon>Methanobacteriati</taxon>
        <taxon>Methanobacteriota</taxon>
        <taxon>Thermococci</taxon>
        <taxon>Thermococcales</taxon>
        <taxon>Thermococcaceae</taxon>
        <taxon>Thermococcus</taxon>
    </lineage>
</organism>
<feature type="transmembrane region" description="Helical" evidence="5">
    <location>
        <begin position="53"/>
        <end position="72"/>
    </location>
</feature>
<dbReference type="PANTHER" id="PTHR36460">
    <property type="entry name" value="UPF0132 DOMAIN PROTEIN (AFU_ORTHOLOGUE AFUA_3G10255)"/>
    <property type="match status" value="1"/>
</dbReference>
<evidence type="ECO:0000313" key="6">
    <source>
        <dbReference type="EMBL" id="AHF79778.1"/>
    </source>
</evidence>
<proteinExistence type="predicted"/>